<evidence type="ECO:0000256" key="4">
    <source>
        <dbReference type="SAM" id="MobiDB-lite"/>
    </source>
</evidence>
<dbReference type="InterPro" id="IPR000424">
    <property type="entry name" value="Primosome_PriB/ssb"/>
</dbReference>
<dbReference type="RefSeq" id="WP_152353951.1">
    <property type="nucleotide sequence ID" value="NZ_CP097218.1"/>
</dbReference>
<evidence type="ECO:0000256" key="3">
    <source>
        <dbReference type="RuleBase" id="RU000524"/>
    </source>
</evidence>
<dbReference type="HAMAP" id="MF_00984">
    <property type="entry name" value="SSB"/>
    <property type="match status" value="1"/>
</dbReference>
<evidence type="ECO:0000313" key="6">
    <source>
        <dbReference type="Proteomes" id="UP001055868"/>
    </source>
</evidence>
<dbReference type="PROSITE" id="PS50935">
    <property type="entry name" value="SSB"/>
    <property type="match status" value="1"/>
</dbReference>
<dbReference type="Gene3D" id="2.40.50.140">
    <property type="entry name" value="Nucleic acid-binding proteins"/>
    <property type="match status" value="1"/>
</dbReference>
<protein>
    <recommendedName>
        <fullName evidence="2 3">Single-stranded DNA-binding protein</fullName>
        <shortName evidence="2">SSB</shortName>
    </recommendedName>
</protein>
<dbReference type="Proteomes" id="UP001055868">
    <property type="component" value="Chromosome"/>
</dbReference>
<evidence type="ECO:0000313" key="5">
    <source>
        <dbReference type="EMBL" id="UQN28703.1"/>
    </source>
</evidence>
<evidence type="ECO:0000256" key="1">
    <source>
        <dbReference type="ARBA" id="ARBA00023125"/>
    </source>
</evidence>
<dbReference type="SUPFAM" id="SSF50249">
    <property type="entry name" value="Nucleic acid-binding proteins"/>
    <property type="match status" value="1"/>
</dbReference>
<dbReference type="PANTHER" id="PTHR10302:SF27">
    <property type="entry name" value="SINGLE-STRANDED DNA-BINDING PROTEIN"/>
    <property type="match status" value="1"/>
</dbReference>
<comment type="subunit">
    <text evidence="2">Homotetramer.</text>
</comment>
<dbReference type="NCBIfam" id="TIGR00621">
    <property type="entry name" value="ssb"/>
    <property type="match status" value="1"/>
</dbReference>
<dbReference type="NCBIfam" id="NF005851">
    <property type="entry name" value="PRK07772.1"/>
    <property type="match status" value="1"/>
</dbReference>
<gene>
    <name evidence="5" type="ORF">M4486_13840</name>
</gene>
<accession>A0ABY4N5G9</accession>
<name>A0ABY4N5G9_9MICO</name>
<dbReference type="CDD" id="cd04496">
    <property type="entry name" value="SSB_OBF"/>
    <property type="match status" value="1"/>
</dbReference>
<comment type="caution">
    <text evidence="2">Lacks conserved residue(s) required for the propagation of feature annotation.</text>
</comment>
<dbReference type="EMBL" id="CP097218">
    <property type="protein sequence ID" value="UQN28703.1"/>
    <property type="molecule type" value="Genomic_DNA"/>
</dbReference>
<feature type="region of interest" description="Disordered" evidence="4">
    <location>
        <begin position="118"/>
        <end position="192"/>
    </location>
</feature>
<dbReference type="InterPro" id="IPR011344">
    <property type="entry name" value="ssDNA-bd"/>
</dbReference>
<organism evidence="5 6">
    <name type="scientific">Brachybacterium kimchii</name>
    <dbReference type="NCBI Taxonomy" id="2942909"/>
    <lineage>
        <taxon>Bacteria</taxon>
        <taxon>Bacillati</taxon>
        <taxon>Actinomycetota</taxon>
        <taxon>Actinomycetes</taxon>
        <taxon>Micrococcales</taxon>
        <taxon>Dermabacteraceae</taxon>
        <taxon>Brachybacterium</taxon>
    </lineage>
</organism>
<feature type="compositionally biased region" description="Gly residues" evidence="4">
    <location>
        <begin position="122"/>
        <end position="174"/>
    </location>
</feature>
<dbReference type="PANTHER" id="PTHR10302">
    <property type="entry name" value="SINGLE-STRANDED DNA-BINDING PROTEIN"/>
    <property type="match status" value="1"/>
</dbReference>
<keyword evidence="1 2" id="KW-0238">DNA-binding</keyword>
<dbReference type="InterPro" id="IPR012340">
    <property type="entry name" value="NA-bd_OB-fold"/>
</dbReference>
<dbReference type="GO" id="GO:0003677">
    <property type="term" value="F:DNA binding"/>
    <property type="evidence" value="ECO:0007669"/>
    <property type="project" value="UniProtKB-KW"/>
</dbReference>
<sequence>MANDTIITVVGNLTADPELRFTQSGVAVASFTIASTPRTFNRQSNQWEDGEALFLRCSLWRDAAENAAESLEKGTRVVAQGRLKQRSFTDREGNNRTSIELDVDEIGPSLRYATAKANKVQRGGGGGFNGGGQRGGQGGQGNQGGGFGGPQGGQGGGFSGGGQGGYGGNQGGGADQDPWAGGNQGGYDDPPF</sequence>
<reference evidence="5" key="1">
    <citation type="submission" date="2022-05" db="EMBL/GenBank/DDBJ databases">
        <title>Genomic analysis of Brachybacterium sp. CBA3104.</title>
        <authorList>
            <person name="Roh S.W."/>
            <person name="Kim Y.B."/>
            <person name="Kim Y."/>
        </authorList>
    </citation>
    <scope>NUCLEOTIDE SEQUENCE</scope>
    <source>
        <strain evidence="5">CBA3104</strain>
    </source>
</reference>
<evidence type="ECO:0000256" key="2">
    <source>
        <dbReference type="HAMAP-Rule" id="MF_00984"/>
    </source>
</evidence>
<keyword evidence="6" id="KW-1185">Reference proteome</keyword>
<proteinExistence type="inferred from homology"/>
<dbReference type="Pfam" id="PF00436">
    <property type="entry name" value="SSB"/>
    <property type="match status" value="1"/>
</dbReference>